<sequence>MIKKGDVQKALYESIPVKEVQINYRLPHTLVICIKEREIAAALPYLGSFVLIDSDGIVVKIVPKLDYLAVPVVTGFNVTHASVAGPPVIENNADSFKKFLELISAVSPIASELSEIHVTVDESNDTAFYLYTLDGFKVFLGCYDDKKIPVMEQILEDLRKNNRGKGELNISGDTPVFKPFNREGEGKEGKP</sequence>
<accession>A0A3G2R669</accession>
<dbReference type="Gene3D" id="3.40.50.10960">
    <property type="match status" value="1"/>
</dbReference>
<evidence type="ECO:0000259" key="2">
    <source>
        <dbReference type="Pfam" id="PF03799"/>
    </source>
</evidence>
<reference evidence="3 4" key="1">
    <citation type="submission" date="2018-10" db="EMBL/GenBank/DDBJ databases">
        <authorList>
            <person name="Zhang X."/>
        </authorList>
    </citation>
    <scope>NUCLEOTIDE SEQUENCE [LARGE SCALE GENOMIC DNA]</scope>
    <source>
        <strain evidence="3 4">SK-G1</strain>
    </source>
</reference>
<evidence type="ECO:0000313" key="4">
    <source>
        <dbReference type="Proteomes" id="UP000280960"/>
    </source>
</evidence>
<dbReference type="EMBL" id="CP033169">
    <property type="protein sequence ID" value="AYO30357.1"/>
    <property type="molecule type" value="Genomic_DNA"/>
</dbReference>
<name>A0A3G2R669_9FIRM</name>
<evidence type="ECO:0000256" key="1">
    <source>
        <dbReference type="SAM" id="MobiDB-lite"/>
    </source>
</evidence>
<keyword evidence="4" id="KW-1185">Reference proteome</keyword>
<protein>
    <submittedName>
        <fullName evidence="3">Peptide transporter</fullName>
    </submittedName>
</protein>
<dbReference type="GO" id="GO:0051301">
    <property type="term" value="P:cell division"/>
    <property type="evidence" value="ECO:0007669"/>
    <property type="project" value="UniProtKB-KW"/>
</dbReference>
<dbReference type="Pfam" id="PF03799">
    <property type="entry name" value="FtsQ_DivIB_C"/>
    <property type="match status" value="1"/>
</dbReference>
<dbReference type="AlphaFoldDB" id="A0A3G2R669"/>
<feature type="region of interest" description="Disordered" evidence="1">
    <location>
        <begin position="165"/>
        <end position="191"/>
    </location>
</feature>
<dbReference type="InterPro" id="IPR005548">
    <property type="entry name" value="Cell_div_FtsQ/DivIB_C"/>
</dbReference>
<dbReference type="RefSeq" id="WP_122014560.1">
    <property type="nucleotide sequence ID" value="NZ_CP033169.1"/>
</dbReference>
<organism evidence="3 4">
    <name type="scientific">Biomaibacter acetigenes</name>
    <dbReference type="NCBI Taxonomy" id="2316383"/>
    <lineage>
        <taxon>Bacteria</taxon>
        <taxon>Bacillati</taxon>
        <taxon>Bacillota</taxon>
        <taxon>Clostridia</taxon>
        <taxon>Thermosediminibacterales</taxon>
        <taxon>Tepidanaerobacteraceae</taxon>
        <taxon>Biomaibacter</taxon>
    </lineage>
</organism>
<evidence type="ECO:0000313" key="3">
    <source>
        <dbReference type="EMBL" id="AYO30357.1"/>
    </source>
</evidence>
<feature type="domain" description="Cell division protein FtsQ/DivIB C-terminal" evidence="2">
    <location>
        <begin position="47"/>
        <end position="160"/>
    </location>
</feature>
<dbReference type="KEGG" id="bacg:D2962_06745"/>
<proteinExistence type="predicted"/>
<dbReference type="Proteomes" id="UP000280960">
    <property type="component" value="Chromosome"/>
</dbReference>
<gene>
    <name evidence="3" type="ORF">D2962_06745</name>
</gene>
<feature type="compositionally biased region" description="Basic and acidic residues" evidence="1">
    <location>
        <begin position="180"/>
        <end position="191"/>
    </location>
</feature>